<keyword evidence="13" id="KW-0175">Coiled coil</keyword>
<evidence type="ECO:0000256" key="3">
    <source>
        <dbReference type="ARBA" id="ARBA00006402"/>
    </source>
</evidence>
<dbReference type="InterPro" id="IPR003018">
    <property type="entry name" value="GAF"/>
</dbReference>
<keyword evidence="8 18" id="KW-0418">Kinase</keyword>
<dbReference type="RefSeq" id="WP_077307473.1">
    <property type="nucleotide sequence ID" value="NZ_CP016090.1"/>
</dbReference>
<organism evidence="18 19">
    <name type="scientific">Clostridium beijerinckii</name>
    <name type="common">Clostridium MP</name>
    <dbReference type="NCBI Taxonomy" id="1520"/>
    <lineage>
        <taxon>Bacteria</taxon>
        <taxon>Bacillati</taxon>
        <taxon>Bacillota</taxon>
        <taxon>Clostridia</taxon>
        <taxon>Eubacteriales</taxon>
        <taxon>Clostridiaceae</taxon>
        <taxon>Clostridium</taxon>
    </lineage>
</organism>
<dbReference type="SMART" id="SM00448">
    <property type="entry name" value="REC"/>
    <property type="match status" value="2"/>
</dbReference>
<dbReference type="GO" id="GO:0000155">
    <property type="term" value="F:phosphorelay sensor kinase activity"/>
    <property type="evidence" value="ECO:0007669"/>
    <property type="project" value="InterPro"/>
</dbReference>
<evidence type="ECO:0000256" key="9">
    <source>
        <dbReference type="ARBA" id="ARBA00023012"/>
    </source>
</evidence>
<keyword evidence="14" id="KW-0472">Membrane</keyword>
<dbReference type="CDD" id="cd16922">
    <property type="entry name" value="HATPase_EvgS-ArcB-TorS-like"/>
    <property type="match status" value="1"/>
</dbReference>
<feature type="transmembrane region" description="Helical" evidence="14">
    <location>
        <begin position="12"/>
        <end position="32"/>
    </location>
</feature>
<dbReference type="SMART" id="SM00065">
    <property type="entry name" value="GAF"/>
    <property type="match status" value="1"/>
</dbReference>
<comment type="caution">
    <text evidence="18">The sequence shown here is derived from an EMBL/GenBank/DDBJ whole genome shotgun (WGS) entry which is preliminary data.</text>
</comment>
<evidence type="ECO:0000256" key="6">
    <source>
        <dbReference type="ARBA" id="ARBA00022553"/>
    </source>
</evidence>
<evidence type="ECO:0000256" key="10">
    <source>
        <dbReference type="ARBA" id="ARBA00024867"/>
    </source>
</evidence>
<dbReference type="InterPro" id="IPR036097">
    <property type="entry name" value="HisK_dim/P_sf"/>
</dbReference>
<dbReference type="Proteomes" id="UP000821656">
    <property type="component" value="Unassembled WGS sequence"/>
</dbReference>
<dbReference type="PROSITE" id="PS50885">
    <property type="entry name" value="HAMP"/>
    <property type="match status" value="1"/>
</dbReference>
<dbReference type="InterPro" id="IPR003594">
    <property type="entry name" value="HATPase_dom"/>
</dbReference>
<evidence type="ECO:0000256" key="2">
    <source>
        <dbReference type="ARBA" id="ARBA00004370"/>
    </source>
</evidence>
<dbReference type="Gene3D" id="6.10.340.10">
    <property type="match status" value="1"/>
</dbReference>
<evidence type="ECO:0000259" key="16">
    <source>
        <dbReference type="PROSITE" id="PS50110"/>
    </source>
</evidence>
<dbReference type="EMBL" id="JABSXK010000001">
    <property type="protein sequence ID" value="NRV11245.1"/>
    <property type="molecule type" value="Genomic_DNA"/>
</dbReference>
<dbReference type="CDD" id="cd00082">
    <property type="entry name" value="HisKA"/>
    <property type="match status" value="1"/>
</dbReference>
<feature type="transmembrane region" description="Helical" evidence="14">
    <location>
        <begin position="193"/>
        <end position="211"/>
    </location>
</feature>
<dbReference type="Pfam" id="PF02518">
    <property type="entry name" value="HATPase_c"/>
    <property type="match status" value="1"/>
</dbReference>
<dbReference type="SUPFAM" id="SSF55874">
    <property type="entry name" value="ATPase domain of HSP90 chaperone/DNA topoisomerase II/histidine kinase"/>
    <property type="match status" value="1"/>
</dbReference>
<evidence type="ECO:0000256" key="1">
    <source>
        <dbReference type="ARBA" id="ARBA00000085"/>
    </source>
</evidence>
<feature type="coiled-coil region" evidence="13">
    <location>
        <begin position="422"/>
        <end position="473"/>
    </location>
</feature>
<dbReference type="GO" id="GO:0005886">
    <property type="term" value="C:plasma membrane"/>
    <property type="evidence" value="ECO:0007669"/>
    <property type="project" value="TreeGrafter"/>
</dbReference>
<evidence type="ECO:0000256" key="11">
    <source>
        <dbReference type="ARBA" id="ARBA00074306"/>
    </source>
</evidence>
<keyword evidence="9" id="KW-0902">Two-component regulatory system</keyword>
<dbReference type="SUPFAM" id="SSF52172">
    <property type="entry name" value="CheY-like"/>
    <property type="match status" value="2"/>
</dbReference>
<dbReference type="Pfam" id="PF12729">
    <property type="entry name" value="4HB_MCP_1"/>
    <property type="match status" value="1"/>
</dbReference>
<feature type="domain" description="HAMP" evidence="17">
    <location>
        <begin position="212"/>
        <end position="264"/>
    </location>
</feature>
<dbReference type="InterPro" id="IPR029016">
    <property type="entry name" value="GAF-like_dom_sf"/>
</dbReference>
<dbReference type="AlphaFoldDB" id="A0A9Q5CRA9"/>
<dbReference type="Pfam" id="PF13185">
    <property type="entry name" value="GAF_2"/>
    <property type="match status" value="1"/>
</dbReference>
<dbReference type="InterPro" id="IPR036890">
    <property type="entry name" value="HATPase_C_sf"/>
</dbReference>
<dbReference type="InterPro" id="IPR005467">
    <property type="entry name" value="His_kinase_dom"/>
</dbReference>
<evidence type="ECO:0000256" key="8">
    <source>
        <dbReference type="ARBA" id="ARBA00022777"/>
    </source>
</evidence>
<dbReference type="SUPFAM" id="SSF47384">
    <property type="entry name" value="Homodimeric domain of signal transducing histidine kinase"/>
    <property type="match status" value="1"/>
</dbReference>
<keyword evidence="7" id="KW-0808">Transferase</keyword>
<evidence type="ECO:0000256" key="14">
    <source>
        <dbReference type="SAM" id="Phobius"/>
    </source>
</evidence>
<dbReference type="PRINTS" id="PR00344">
    <property type="entry name" value="BCTRLSENSOR"/>
</dbReference>
<comment type="subcellular location">
    <subcellularLocation>
        <location evidence="2">Membrane</location>
    </subcellularLocation>
</comment>
<sequence length="997" mass="112448">MKIKNVKVRTQLIVSFVVIIFFVAIMEAVSFYQNEKLNEQTEILYQHPLLVRRAIDDLNNNIYFIQIAQRDLILAKTDKEKQENIQKITLAGADAQKQLKIIEDKYSDSTIDVEQLDKTFILWEEANSEANSKILAGEIKSLSDIISSDGTLGQLSDKMFTSLEKIDKASKDKADEVYKSSIDLKKTLNIQQIALFILNFLLSIIIAYIITQNIQKPLDEMNSTVLSFQNGNMDARSSYKFKNEFGVLSKSINTMLSLVQENTILSSKAVNLSEVILSEEDTKEFFRATLLALIEHTGSQMAAVYLMNEEEKLLEYFESIGLDDTAKISFSTEYLEGLFGTAILSRKLQYIKDVPENSRFIFNTVNGRFIPREAITIPIISGTQIIAVISLATISNFAPRSIDFLNNILITLSARIEGVLGYNRIKRLKEEQEQQNRELIAQKSELTIQSSELTQQNAELEMQKKQLDEASRLKTNFLSNMSHELRTPLNSVIALSGVLSRRLMNKIPEEEYGYLEIIERNGKNLLNLINDVLDISRIEAGREEIEITKFNVNNMIEEISALLQPQAVHKELNIVQESSDSNLFISSDIDKCRHILQNLIGNAIKFTESGRILISTKISEDSIQIKVKDTGIGIPKEHLPYIFDEFRQADGSTSRRYGGTGLGLAIAKKYANLLGGTISVESESGEGSEFTLILPQNYSAENKIDEKADEAEIKYPINKPIVEPVNKKINSDSENMDKTILLVDDNESAIIQIKDLVEEMGHKVLIAKDALEAFEIIEDIIPDAMVLDLMMPDIDGFRLLESIRNAEPTAHVPVLVLTAKHITKEELKELKRNHIHQLIQKGDVNRKELQNAVNSMLFPEAVEIKLENRDKKTIKDKPLVLVVEDNPDNMITVKALLSDNYKVIEAVNGKEGISMAISYKPDLILMDIALPEINGIDAYIEIQKRPELTHIPVIALTASAMNHERETILAHGFHAFIGKPIIAKQFFDVINEVLYGK</sequence>
<evidence type="ECO:0000256" key="12">
    <source>
        <dbReference type="PROSITE-ProRule" id="PRU00169"/>
    </source>
</evidence>
<proteinExistence type="inferred from homology"/>
<evidence type="ECO:0000256" key="5">
    <source>
        <dbReference type="ARBA" id="ARBA00018672"/>
    </source>
</evidence>
<keyword evidence="14" id="KW-1133">Transmembrane helix</keyword>
<protein>
    <recommendedName>
        <fullName evidence="11">Circadian input-output histidine kinase CikA</fullName>
        <ecNumber evidence="4">2.7.13.3</ecNumber>
    </recommendedName>
    <alternativeName>
        <fullName evidence="5">Stage 0 sporulation protein A homolog</fullName>
    </alternativeName>
</protein>
<evidence type="ECO:0000313" key="19">
    <source>
        <dbReference type="Proteomes" id="UP000821656"/>
    </source>
</evidence>
<gene>
    <name evidence="18" type="ORF">DFH45_004208</name>
</gene>
<dbReference type="CDD" id="cd06225">
    <property type="entry name" value="HAMP"/>
    <property type="match status" value="1"/>
</dbReference>
<dbReference type="FunFam" id="3.30.565.10:FF:000010">
    <property type="entry name" value="Sensor histidine kinase RcsC"/>
    <property type="match status" value="1"/>
</dbReference>
<feature type="domain" description="Response regulatory" evidence="16">
    <location>
        <begin position="879"/>
        <end position="994"/>
    </location>
</feature>
<evidence type="ECO:0000256" key="7">
    <source>
        <dbReference type="ARBA" id="ARBA00022679"/>
    </source>
</evidence>
<keyword evidence="14" id="KW-0812">Transmembrane</keyword>
<dbReference type="SUPFAM" id="SSF55781">
    <property type="entry name" value="GAF domain-like"/>
    <property type="match status" value="1"/>
</dbReference>
<feature type="modified residue" description="4-aspartylphosphate" evidence="12">
    <location>
        <position position="788"/>
    </location>
</feature>
<dbReference type="InterPro" id="IPR001789">
    <property type="entry name" value="Sig_transdc_resp-reg_receiver"/>
</dbReference>
<comment type="similarity">
    <text evidence="3">In the N-terminal section; belongs to the phytochrome family.</text>
</comment>
<dbReference type="Gene3D" id="3.40.50.2300">
    <property type="match status" value="2"/>
</dbReference>
<dbReference type="Pfam" id="PF00072">
    <property type="entry name" value="Response_reg"/>
    <property type="match status" value="2"/>
</dbReference>
<dbReference type="InterPro" id="IPR003661">
    <property type="entry name" value="HisK_dim/P_dom"/>
</dbReference>
<keyword evidence="6 12" id="KW-0597">Phosphoprotein</keyword>
<evidence type="ECO:0000259" key="15">
    <source>
        <dbReference type="PROSITE" id="PS50109"/>
    </source>
</evidence>
<evidence type="ECO:0000256" key="4">
    <source>
        <dbReference type="ARBA" id="ARBA00012438"/>
    </source>
</evidence>
<evidence type="ECO:0000256" key="13">
    <source>
        <dbReference type="SAM" id="Coils"/>
    </source>
</evidence>
<dbReference type="InterPro" id="IPR004358">
    <property type="entry name" value="Sig_transdc_His_kin-like_C"/>
</dbReference>
<reference evidence="18" key="1">
    <citation type="submission" date="2020-05" db="EMBL/GenBank/DDBJ databases">
        <title>Genomic insights into acetone-butanol-ethanol (ABE) fermentation by sequencing solventogenic clostridia strains.</title>
        <authorList>
            <person name="Brown S."/>
        </authorList>
    </citation>
    <scope>NUCLEOTIDE SEQUENCE</scope>
    <source>
        <strain evidence="18">DJ126</strain>
    </source>
</reference>
<dbReference type="PROSITE" id="PS50109">
    <property type="entry name" value="HIS_KIN"/>
    <property type="match status" value="1"/>
</dbReference>
<dbReference type="Gene3D" id="3.30.565.10">
    <property type="entry name" value="Histidine kinase-like ATPase, C-terminal domain"/>
    <property type="match status" value="1"/>
</dbReference>
<dbReference type="Gene3D" id="1.10.287.130">
    <property type="match status" value="1"/>
</dbReference>
<dbReference type="Pfam" id="PF00512">
    <property type="entry name" value="HisKA"/>
    <property type="match status" value="1"/>
</dbReference>
<feature type="domain" description="Response regulatory" evidence="16">
    <location>
        <begin position="739"/>
        <end position="857"/>
    </location>
</feature>
<feature type="modified residue" description="4-aspartylphosphate" evidence="12">
    <location>
        <position position="927"/>
    </location>
</feature>
<comment type="function">
    <text evidence="10">May play the central regulatory role in sporulation. It may be an element of the effector pathway responsible for the activation of sporulation genes in response to nutritional stress. Spo0A may act in concert with spo0H (a sigma factor) to control the expression of some genes that are critical to the sporulation process.</text>
</comment>
<dbReference type="PROSITE" id="PS50110">
    <property type="entry name" value="RESPONSE_REGULATORY"/>
    <property type="match status" value="2"/>
</dbReference>
<dbReference type="InterPro" id="IPR003660">
    <property type="entry name" value="HAMP_dom"/>
</dbReference>
<dbReference type="EC" id="2.7.13.3" evidence="4"/>
<evidence type="ECO:0000313" key="18">
    <source>
        <dbReference type="EMBL" id="NRV11245.1"/>
    </source>
</evidence>
<name>A0A9Q5CRA9_CLOBE</name>
<dbReference type="Gene3D" id="3.30.450.40">
    <property type="match status" value="1"/>
</dbReference>
<evidence type="ECO:0000259" key="17">
    <source>
        <dbReference type="PROSITE" id="PS50885"/>
    </source>
</evidence>
<dbReference type="GO" id="GO:0009927">
    <property type="term" value="F:histidine phosphotransfer kinase activity"/>
    <property type="evidence" value="ECO:0007669"/>
    <property type="project" value="TreeGrafter"/>
</dbReference>
<dbReference type="PANTHER" id="PTHR43047:SF72">
    <property type="entry name" value="OSMOSENSING HISTIDINE PROTEIN KINASE SLN1"/>
    <property type="match status" value="1"/>
</dbReference>
<dbReference type="PANTHER" id="PTHR43047">
    <property type="entry name" value="TWO-COMPONENT HISTIDINE PROTEIN KINASE"/>
    <property type="match status" value="1"/>
</dbReference>
<accession>A0A9Q5CRA9</accession>
<feature type="domain" description="Histidine kinase" evidence="15">
    <location>
        <begin position="480"/>
        <end position="698"/>
    </location>
</feature>
<dbReference type="SMART" id="SM00388">
    <property type="entry name" value="HisKA"/>
    <property type="match status" value="1"/>
</dbReference>
<dbReference type="InterPro" id="IPR011006">
    <property type="entry name" value="CheY-like_superfamily"/>
</dbReference>
<dbReference type="InterPro" id="IPR024478">
    <property type="entry name" value="HlyB_4HB_MCP"/>
</dbReference>
<comment type="catalytic activity">
    <reaction evidence="1">
        <text>ATP + protein L-histidine = ADP + protein N-phospho-L-histidine.</text>
        <dbReference type="EC" id="2.7.13.3"/>
    </reaction>
</comment>
<dbReference type="SMART" id="SM00387">
    <property type="entry name" value="HATPase_c"/>
    <property type="match status" value="1"/>
</dbReference>